<evidence type="ECO:0000313" key="2">
    <source>
        <dbReference type="Proteomes" id="UP000184510"/>
    </source>
</evidence>
<sequence length="91" mass="10673">MMINQGWMSEREEPLDVAEACVASVNYRVRRGGSVQRMEFRARSTPLALHKARQAMERRQVHSYEVENVKRHVRRACTQQDSDEEVMKVLI</sequence>
<organism evidence="1 2">
    <name type="scientific">Rubritalea squalenifaciens DSM 18772</name>
    <dbReference type="NCBI Taxonomy" id="1123071"/>
    <lineage>
        <taxon>Bacteria</taxon>
        <taxon>Pseudomonadati</taxon>
        <taxon>Verrucomicrobiota</taxon>
        <taxon>Verrucomicrobiia</taxon>
        <taxon>Verrucomicrobiales</taxon>
        <taxon>Rubritaleaceae</taxon>
        <taxon>Rubritalea</taxon>
    </lineage>
</organism>
<name>A0A1M6C5M5_9BACT</name>
<evidence type="ECO:0000313" key="1">
    <source>
        <dbReference type="EMBL" id="SHI56262.1"/>
    </source>
</evidence>
<dbReference type="Proteomes" id="UP000184510">
    <property type="component" value="Unassembled WGS sequence"/>
</dbReference>
<protein>
    <submittedName>
        <fullName evidence="1">Uncharacterized protein</fullName>
    </submittedName>
</protein>
<proteinExistence type="predicted"/>
<dbReference type="EMBL" id="FQYR01000002">
    <property type="protein sequence ID" value="SHI56262.1"/>
    <property type="molecule type" value="Genomic_DNA"/>
</dbReference>
<reference evidence="1 2" key="1">
    <citation type="submission" date="2016-11" db="EMBL/GenBank/DDBJ databases">
        <authorList>
            <person name="Jaros S."/>
            <person name="Januszkiewicz K."/>
            <person name="Wedrychowicz H."/>
        </authorList>
    </citation>
    <scope>NUCLEOTIDE SEQUENCE [LARGE SCALE GENOMIC DNA]</scope>
    <source>
        <strain evidence="1 2">DSM 18772</strain>
    </source>
</reference>
<keyword evidence="2" id="KW-1185">Reference proteome</keyword>
<accession>A0A1M6C5M5</accession>
<dbReference type="AlphaFoldDB" id="A0A1M6C5M5"/>
<gene>
    <name evidence="1" type="ORF">SAMN02745181_0393</name>
</gene>
<dbReference type="InParanoid" id="A0A1M6C5M5"/>
<dbReference type="STRING" id="1123071.SAMN02745181_0393"/>
<dbReference type="RefSeq" id="WP_143157819.1">
    <property type="nucleotide sequence ID" value="NZ_FQYR01000002.1"/>
</dbReference>